<evidence type="ECO:0000256" key="13">
    <source>
        <dbReference type="ARBA" id="ARBA00022842"/>
    </source>
</evidence>
<dbReference type="InterPro" id="IPR033714">
    <property type="entry name" value="tRNA_bind_bactPheRS"/>
</dbReference>
<dbReference type="Gene3D" id="3.30.56.10">
    <property type="match status" value="2"/>
</dbReference>
<dbReference type="GO" id="GO:0009328">
    <property type="term" value="C:phenylalanine-tRNA ligase complex"/>
    <property type="evidence" value="ECO:0007669"/>
    <property type="project" value="TreeGrafter"/>
</dbReference>
<comment type="subunit">
    <text evidence="4">Tetramer of two alpha and two beta subunits.</text>
</comment>
<dbReference type="InterPro" id="IPR012340">
    <property type="entry name" value="NA-bd_OB-fold"/>
</dbReference>
<evidence type="ECO:0000256" key="3">
    <source>
        <dbReference type="ARBA" id="ARBA00008653"/>
    </source>
</evidence>
<evidence type="ECO:0000256" key="5">
    <source>
        <dbReference type="ARBA" id="ARBA00012814"/>
    </source>
</evidence>
<keyword evidence="12" id="KW-0067">ATP-binding</keyword>
<dbReference type="HAMAP" id="MF_00283">
    <property type="entry name" value="Phe_tRNA_synth_beta1"/>
    <property type="match status" value="1"/>
</dbReference>
<dbReference type="PANTHER" id="PTHR10947:SF0">
    <property type="entry name" value="PHENYLALANINE--TRNA LIGASE BETA SUBUNIT"/>
    <property type="match status" value="1"/>
</dbReference>
<evidence type="ECO:0000259" key="19">
    <source>
        <dbReference type="PROSITE" id="PS50886"/>
    </source>
</evidence>
<dbReference type="InterPro" id="IPR005121">
    <property type="entry name" value="Fdx_antiC-bd"/>
</dbReference>
<dbReference type="InterPro" id="IPR002547">
    <property type="entry name" value="tRNA-bd_dom"/>
</dbReference>
<dbReference type="InterPro" id="IPR005146">
    <property type="entry name" value="B3/B4_tRNA-bd"/>
</dbReference>
<dbReference type="AlphaFoldDB" id="A0A3B0VMB0"/>
<evidence type="ECO:0000256" key="2">
    <source>
        <dbReference type="ARBA" id="ARBA00004496"/>
    </source>
</evidence>
<evidence type="ECO:0000256" key="6">
    <source>
        <dbReference type="ARBA" id="ARBA00017032"/>
    </source>
</evidence>
<dbReference type="SMART" id="SM00873">
    <property type="entry name" value="B3_4"/>
    <property type="match status" value="1"/>
</dbReference>
<dbReference type="InterPro" id="IPR041616">
    <property type="entry name" value="PheRS_beta_core"/>
</dbReference>
<dbReference type="SMART" id="SM00874">
    <property type="entry name" value="B5"/>
    <property type="match status" value="1"/>
</dbReference>
<comment type="subcellular location">
    <subcellularLocation>
        <location evidence="2">Cytoplasm</location>
    </subcellularLocation>
</comment>
<evidence type="ECO:0000256" key="14">
    <source>
        <dbReference type="ARBA" id="ARBA00022884"/>
    </source>
</evidence>
<dbReference type="FunFam" id="3.30.930.10:FF:000022">
    <property type="entry name" value="Phenylalanine--tRNA ligase beta subunit"/>
    <property type="match status" value="1"/>
</dbReference>
<comment type="catalytic activity">
    <reaction evidence="18">
        <text>tRNA(Phe) + L-phenylalanine + ATP = L-phenylalanyl-tRNA(Phe) + AMP + diphosphate + H(+)</text>
        <dbReference type="Rhea" id="RHEA:19413"/>
        <dbReference type="Rhea" id="RHEA-COMP:9668"/>
        <dbReference type="Rhea" id="RHEA-COMP:9699"/>
        <dbReference type="ChEBI" id="CHEBI:15378"/>
        <dbReference type="ChEBI" id="CHEBI:30616"/>
        <dbReference type="ChEBI" id="CHEBI:33019"/>
        <dbReference type="ChEBI" id="CHEBI:58095"/>
        <dbReference type="ChEBI" id="CHEBI:78442"/>
        <dbReference type="ChEBI" id="CHEBI:78531"/>
        <dbReference type="ChEBI" id="CHEBI:456215"/>
        <dbReference type="EC" id="6.1.1.20"/>
    </reaction>
</comment>
<comment type="similarity">
    <text evidence="3">Belongs to the phenylalanyl-tRNA synthetase beta subunit family. Type 1 subfamily.</text>
</comment>
<dbReference type="FunFam" id="2.40.50.140:FF:000045">
    <property type="entry name" value="Phenylalanine--tRNA ligase beta subunit"/>
    <property type="match status" value="1"/>
</dbReference>
<dbReference type="PROSITE" id="PS50886">
    <property type="entry name" value="TRBD"/>
    <property type="match status" value="1"/>
</dbReference>
<evidence type="ECO:0000313" key="22">
    <source>
        <dbReference type="EMBL" id="VAW33296.1"/>
    </source>
</evidence>
<dbReference type="GO" id="GO:0005524">
    <property type="term" value="F:ATP binding"/>
    <property type="evidence" value="ECO:0007669"/>
    <property type="project" value="UniProtKB-KW"/>
</dbReference>
<evidence type="ECO:0000256" key="11">
    <source>
        <dbReference type="ARBA" id="ARBA00022741"/>
    </source>
</evidence>
<dbReference type="GO" id="GO:0004826">
    <property type="term" value="F:phenylalanine-tRNA ligase activity"/>
    <property type="evidence" value="ECO:0007669"/>
    <property type="project" value="UniProtKB-EC"/>
</dbReference>
<evidence type="ECO:0000256" key="12">
    <source>
        <dbReference type="ARBA" id="ARBA00022840"/>
    </source>
</evidence>
<dbReference type="CDD" id="cd02796">
    <property type="entry name" value="tRNA_bind_bactPheRS"/>
    <property type="match status" value="1"/>
</dbReference>
<dbReference type="Gene3D" id="3.30.70.380">
    <property type="entry name" value="Ferrodoxin-fold anticodon-binding domain"/>
    <property type="match status" value="1"/>
</dbReference>
<feature type="non-terminal residue" evidence="22">
    <location>
        <position position="789"/>
    </location>
</feature>
<feature type="domain" description="FDX-ACB" evidence="20">
    <location>
        <begin position="695"/>
        <end position="788"/>
    </location>
</feature>
<dbReference type="NCBIfam" id="NF045760">
    <property type="entry name" value="YtpR"/>
    <property type="match status" value="1"/>
</dbReference>
<keyword evidence="10" id="KW-0479">Metal-binding</keyword>
<dbReference type="InterPro" id="IPR004532">
    <property type="entry name" value="Phe-tRNA-ligase_IIc_bsu_bact"/>
</dbReference>
<evidence type="ECO:0000256" key="9">
    <source>
        <dbReference type="ARBA" id="ARBA00022598"/>
    </source>
</evidence>
<dbReference type="PROSITE" id="PS51483">
    <property type="entry name" value="B5"/>
    <property type="match status" value="1"/>
</dbReference>
<dbReference type="InterPro" id="IPR045060">
    <property type="entry name" value="Phe-tRNA-ligase_IIc_bsu"/>
</dbReference>
<accession>A0A3B0VMB0</accession>
<dbReference type="SUPFAM" id="SSF55681">
    <property type="entry name" value="Class II aaRS and biotin synthetases"/>
    <property type="match status" value="1"/>
</dbReference>
<gene>
    <name evidence="22" type="ORF">MNBD_GAMMA01-1272</name>
</gene>
<dbReference type="InterPro" id="IPR045864">
    <property type="entry name" value="aa-tRNA-synth_II/BPL/LPL"/>
</dbReference>
<dbReference type="Gene3D" id="3.30.930.10">
    <property type="entry name" value="Bira Bifunctional Protein, Domain 2"/>
    <property type="match status" value="1"/>
</dbReference>
<keyword evidence="14" id="KW-0694">RNA-binding</keyword>
<evidence type="ECO:0000256" key="15">
    <source>
        <dbReference type="ARBA" id="ARBA00022917"/>
    </source>
</evidence>
<dbReference type="Pfam" id="PF03147">
    <property type="entry name" value="FDX-ACB"/>
    <property type="match status" value="1"/>
</dbReference>
<dbReference type="EMBL" id="UOEW01000024">
    <property type="protein sequence ID" value="VAW33296.1"/>
    <property type="molecule type" value="Genomic_DNA"/>
</dbReference>
<keyword evidence="16 22" id="KW-0030">Aminoacyl-tRNA synthetase</keyword>
<dbReference type="GO" id="GO:0000049">
    <property type="term" value="F:tRNA binding"/>
    <property type="evidence" value="ECO:0007669"/>
    <property type="project" value="UniProtKB-KW"/>
</dbReference>
<evidence type="ECO:0000256" key="1">
    <source>
        <dbReference type="ARBA" id="ARBA00001946"/>
    </source>
</evidence>
<dbReference type="Pfam" id="PF03483">
    <property type="entry name" value="B3_4"/>
    <property type="match status" value="1"/>
</dbReference>
<dbReference type="SUPFAM" id="SSF50249">
    <property type="entry name" value="Nucleic acid-binding proteins"/>
    <property type="match status" value="1"/>
</dbReference>
<keyword evidence="7" id="KW-0963">Cytoplasm</keyword>
<feature type="domain" description="TRNA-binding" evidence="19">
    <location>
        <begin position="39"/>
        <end position="148"/>
    </location>
</feature>
<evidence type="ECO:0000256" key="17">
    <source>
        <dbReference type="ARBA" id="ARBA00033189"/>
    </source>
</evidence>
<keyword evidence="9 22" id="KW-0436">Ligase</keyword>
<dbReference type="Gene3D" id="3.50.40.10">
    <property type="entry name" value="Phenylalanyl-trna Synthetase, Chain B, domain 3"/>
    <property type="match status" value="1"/>
</dbReference>
<dbReference type="SUPFAM" id="SSF56037">
    <property type="entry name" value="PheT/TilS domain"/>
    <property type="match status" value="1"/>
</dbReference>
<organism evidence="22">
    <name type="scientific">hydrothermal vent metagenome</name>
    <dbReference type="NCBI Taxonomy" id="652676"/>
    <lineage>
        <taxon>unclassified sequences</taxon>
        <taxon>metagenomes</taxon>
        <taxon>ecological metagenomes</taxon>
    </lineage>
</organism>
<dbReference type="InterPro" id="IPR036690">
    <property type="entry name" value="Fdx_antiC-bd_sf"/>
</dbReference>
<keyword evidence="13" id="KW-0460">Magnesium</keyword>
<keyword evidence="8" id="KW-0820">tRNA-binding</keyword>
<dbReference type="PROSITE" id="PS51447">
    <property type="entry name" value="FDX_ACB"/>
    <property type="match status" value="1"/>
</dbReference>
<evidence type="ECO:0000259" key="20">
    <source>
        <dbReference type="PROSITE" id="PS51447"/>
    </source>
</evidence>
<dbReference type="InterPro" id="IPR009061">
    <property type="entry name" value="DNA-bd_dom_put_sf"/>
</dbReference>
<dbReference type="GO" id="GO:0006432">
    <property type="term" value="P:phenylalanyl-tRNA aminoacylation"/>
    <property type="evidence" value="ECO:0007669"/>
    <property type="project" value="InterPro"/>
</dbReference>
<dbReference type="SUPFAM" id="SSF46955">
    <property type="entry name" value="Putative DNA-binding domain"/>
    <property type="match status" value="1"/>
</dbReference>
<dbReference type="EC" id="6.1.1.20" evidence="5"/>
<keyword evidence="15" id="KW-0648">Protein biosynthesis</keyword>
<evidence type="ECO:0000256" key="8">
    <source>
        <dbReference type="ARBA" id="ARBA00022555"/>
    </source>
</evidence>
<dbReference type="FunFam" id="3.50.40.10:FF:000001">
    <property type="entry name" value="Phenylalanine--tRNA ligase beta subunit"/>
    <property type="match status" value="1"/>
</dbReference>
<comment type="cofactor">
    <cofactor evidence="1">
        <name>Mg(2+)</name>
        <dbReference type="ChEBI" id="CHEBI:18420"/>
    </cofactor>
</comment>
<evidence type="ECO:0000256" key="4">
    <source>
        <dbReference type="ARBA" id="ARBA00011209"/>
    </source>
</evidence>
<sequence>MKISENWLREWVNPNITTAGLVEQLTMLGLEVDAVSPAAGEFSNVVVAEIIAIAKHPDADKLNICQVSIGNNDNLQIVCGAPNARVGLKAPLAMIGAILPGNFKIKQSKLRGMESYGMLCSSVELGLGDESSGLLELPASALLGQNIIEYMQLDDTIIDIDLTPNRADCFCIKGIAIDIACVNNQKLIPVQINDVIVTHEERIAVNLVAKKQCPRYLCRIINNIDNSKTTPMWMQEKLRRCGIRAIHPVVDISNYVMLELGQPMHGFDKAAISGTITIKMAATGENITLLDEKQVKLDDSYLMIADEHKYLAIAGVMGGIDSGVTATTTDIVLESAYFDPATIMGKSRALGIHTESAHRFERGVDPQLQLQAMQRATQLIVEICGGEVGHITHIAAEEHIPQGVKIILCKDKLTRVLGFEVATQQVMDILTKLSMQVEFKDNAWQVLAPSSRFDMAIAEDLIEEIVRMVGYDKMPAQNLFGESTIIQLPEEQISHNQIKLQLTSLGYLEAINYSFVSSQQLENFNLAKNSIALKNPLTEEFSVMRTSLLPGIMATVKYNLRRQNDNIKLFETGYVFQQQNKVVEDDKIIAICTGKRYLEHWGLGKQSLDFFDCKGDLETLLDNCKLPYSFINSEHDFLHPKRQAAVKLDGVIIGWIGQIHPEICRRIGIKKDVYAFELFMKNIQKTILPAFSDISKYPSVRRDLAMLVNEGTTYQQIKELISQELGPLLIDFIVFDEYQGANIDAHKRSLAVGLVLQQQNATFADKEVDKLITKVVSSLTDNLTVEIRG</sequence>
<dbReference type="Gene3D" id="2.40.50.140">
    <property type="entry name" value="Nucleic acid-binding proteins"/>
    <property type="match status" value="1"/>
</dbReference>
<evidence type="ECO:0000256" key="7">
    <source>
        <dbReference type="ARBA" id="ARBA00022490"/>
    </source>
</evidence>
<proteinExistence type="inferred from homology"/>
<dbReference type="Pfam" id="PF17759">
    <property type="entry name" value="tRNA_synthFbeta"/>
    <property type="match status" value="1"/>
</dbReference>
<evidence type="ECO:0000256" key="18">
    <source>
        <dbReference type="ARBA" id="ARBA00049255"/>
    </source>
</evidence>
<dbReference type="PANTHER" id="PTHR10947">
    <property type="entry name" value="PHENYLALANYL-TRNA SYNTHETASE BETA CHAIN AND LEUCINE-RICH REPEAT-CONTAINING PROTEIN 47"/>
    <property type="match status" value="1"/>
</dbReference>
<name>A0A3B0VMB0_9ZZZZ</name>
<evidence type="ECO:0000259" key="21">
    <source>
        <dbReference type="PROSITE" id="PS51483"/>
    </source>
</evidence>
<dbReference type="InterPro" id="IPR005147">
    <property type="entry name" value="tRNA_synthase_B5-dom"/>
</dbReference>
<reference evidence="22" key="1">
    <citation type="submission" date="2018-06" db="EMBL/GenBank/DDBJ databases">
        <authorList>
            <person name="Zhirakovskaya E."/>
        </authorList>
    </citation>
    <scope>NUCLEOTIDE SEQUENCE</scope>
</reference>
<dbReference type="Pfam" id="PF01588">
    <property type="entry name" value="tRNA_bind"/>
    <property type="match status" value="1"/>
</dbReference>
<dbReference type="GO" id="GO:0000287">
    <property type="term" value="F:magnesium ion binding"/>
    <property type="evidence" value="ECO:0007669"/>
    <property type="project" value="InterPro"/>
</dbReference>
<dbReference type="InterPro" id="IPR020825">
    <property type="entry name" value="Phe-tRNA_synthase-like_B3/B4"/>
</dbReference>
<dbReference type="CDD" id="cd00769">
    <property type="entry name" value="PheRS_beta_core"/>
    <property type="match status" value="1"/>
</dbReference>
<dbReference type="NCBIfam" id="TIGR00472">
    <property type="entry name" value="pheT_bact"/>
    <property type="match status" value="1"/>
</dbReference>
<protein>
    <recommendedName>
        <fullName evidence="6">Phenylalanine--tRNA ligase beta subunit</fullName>
        <ecNumber evidence="5">6.1.1.20</ecNumber>
    </recommendedName>
    <alternativeName>
        <fullName evidence="17">Phenylalanyl-tRNA synthetase beta subunit</fullName>
    </alternativeName>
</protein>
<dbReference type="SMART" id="SM00896">
    <property type="entry name" value="FDX-ACB"/>
    <property type="match status" value="1"/>
</dbReference>
<feature type="domain" description="B5" evidence="21">
    <location>
        <begin position="401"/>
        <end position="476"/>
    </location>
</feature>
<dbReference type="Pfam" id="PF03484">
    <property type="entry name" value="B5"/>
    <property type="match status" value="1"/>
</dbReference>
<evidence type="ECO:0000256" key="10">
    <source>
        <dbReference type="ARBA" id="ARBA00022723"/>
    </source>
</evidence>
<keyword evidence="11" id="KW-0547">Nucleotide-binding</keyword>
<evidence type="ECO:0000256" key="16">
    <source>
        <dbReference type="ARBA" id="ARBA00023146"/>
    </source>
</evidence>
<dbReference type="SUPFAM" id="SSF54991">
    <property type="entry name" value="Anticodon-binding domain of PheRS"/>
    <property type="match status" value="1"/>
</dbReference>